<proteinExistence type="predicted"/>
<dbReference type="EMBL" id="GL883076">
    <property type="protein sequence ID" value="EGF93864.1"/>
    <property type="molecule type" value="Genomic_DNA"/>
</dbReference>
<name>F4QG53_9CAUL</name>
<sequence length="74" mass="8318">MKIMQKNLAPAILLGLGFMLASCETTAGKDYTVRTEKWSHAPREKFYRIVKVPKTPAKTECERAKDTDMACPAE</sequence>
<evidence type="ECO:0000256" key="1">
    <source>
        <dbReference type="SAM" id="SignalP"/>
    </source>
</evidence>
<gene>
    <name evidence="2" type="ORF">ABI_00960</name>
</gene>
<dbReference type="Proteomes" id="UP000006512">
    <property type="component" value="Unassembled WGS sequence"/>
</dbReference>
<dbReference type="AlphaFoldDB" id="F4QG53"/>
<reference evidence="3" key="1">
    <citation type="submission" date="2011-03" db="EMBL/GenBank/DDBJ databases">
        <title>Draft genome sequence of Brevundimonas diminuta.</title>
        <authorList>
            <person name="Brown P.J.B."/>
            <person name="Buechlein A."/>
            <person name="Hemmerich C."/>
            <person name="Brun Y.V."/>
        </authorList>
    </citation>
    <scope>NUCLEOTIDE SEQUENCE [LARGE SCALE GENOMIC DNA]</scope>
    <source>
        <strain evidence="3">C19</strain>
    </source>
</reference>
<feature type="chain" id="PRO_5003316470" description="Lipoprotein" evidence="1">
    <location>
        <begin position="28"/>
        <end position="74"/>
    </location>
</feature>
<accession>F4QG53</accession>
<protein>
    <recommendedName>
        <fullName evidence="4">Lipoprotein</fullName>
    </recommendedName>
</protein>
<feature type="signal peptide" evidence="1">
    <location>
        <begin position="1"/>
        <end position="27"/>
    </location>
</feature>
<organism evidence="2 3">
    <name type="scientific">Asticcacaulis biprosthecium C19</name>
    <dbReference type="NCBI Taxonomy" id="715226"/>
    <lineage>
        <taxon>Bacteria</taxon>
        <taxon>Pseudomonadati</taxon>
        <taxon>Pseudomonadota</taxon>
        <taxon>Alphaproteobacteria</taxon>
        <taxon>Caulobacterales</taxon>
        <taxon>Caulobacteraceae</taxon>
        <taxon>Asticcacaulis</taxon>
    </lineage>
</organism>
<dbReference type="PROSITE" id="PS51257">
    <property type="entry name" value="PROKAR_LIPOPROTEIN"/>
    <property type="match status" value="1"/>
</dbReference>
<evidence type="ECO:0000313" key="3">
    <source>
        <dbReference type="Proteomes" id="UP000006512"/>
    </source>
</evidence>
<evidence type="ECO:0000313" key="2">
    <source>
        <dbReference type="EMBL" id="EGF93864.1"/>
    </source>
</evidence>
<evidence type="ECO:0008006" key="4">
    <source>
        <dbReference type="Google" id="ProtNLM"/>
    </source>
</evidence>
<dbReference type="HOGENOM" id="CLU_2679702_0_0_5"/>
<keyword evidence="1" id="KW-0732">Signal</keyword>
<keyword evidence="3" id="KW-1185">Reference proteome</keyword>